<feature type="compositionally biased region" description="Polar residues" evidence="8">
    <location>
        <begin position="257"/>
        <end position="274"/>
    </location>
</feature>
<evidence type="ECO:0000256" key="2">
    <source>
        <dbReference type="ARBA" id="ARBA00004496"/>
    </source>
</evidence>
<dbReference type="Gene3D" id="1.10.10.900">
    <property type="entry name" value="SBDS protein C-terminal domain, subdomain 1"/>
    <property type="match status" value="1"/>
</dbReference>
<evidence type="ECO:0000256" key="4">
    <source>
        <dbReference type="ARBA" id="ARBA00022490"/>
    </source>
</evidence>
<dbReference type="SUPFAM" id="SSF89895">
    <property type="entry name" value="FYSH domain"/>
    <property type="match status" value="1"/>
</dbReference>
<dbReference type="Gene3D" id="3.30.1250.10">
    <property type="entry name" value="Ribosome maturation protein SBDS, N-terminal domain"/>
    <property type="match status" value="1"/>
</dbReference>
<dbReference type="InterPro" id="IPR019783">
    <property type="entry name" value="SDO1/SBDS_N"/>
</dbReference>
<evidence type="ECO:0000256" key="1">
    <source>
        <dbReference type="ARBA" id="ARBA00004123"/>
    </source>
</evidence>
<dbReference type="PANTHER" id="PTHR10927:SF1">
    <property type="entry name" value="RIBOSOME MATURATION PROTEIN SBDS"/>
    <property type="match status" value="1"/>
</dbReference>
<proteinExistence type="inferred from homology"/>
<dbReference type="Gene3D" id="3.30.70.240">
    <property type="match status" value="1"/>
</dbReference>
<feature type="compositionally biased region" description="Basic and acidic residues" evidence="8">
    <location>
        <begin position="395"/>
        <end position="406"/>
    </location>
</feature>
<accession>A0A7S1KTJ5</accession>
<protein>
    <recommendedName>
        <fullName evidence="12">Ribosome maturation protein SBDS</fullName>
    </recommendedName>
</protein>
<evidence type="ECO:0000256" key="3">
    <source>
        <dbReference type="ARBA" id="ARBA00007433"/>
    </source>
</evidence>
<gene>
    <name evidence="11" type="ORF">PCOS0759_LOCUS7858</name>
</gene>
<feature type="compositionally biased region" description="Basic residues" evidence="8">
    <location>
        <begin position="435"/>
        <end position="448"/>
    </location>
</feature>
<comment type="similarity">
    <text evidence="3">Belongs to the SDO1/SBDS family.</text>
</comment>
<dbReference type="GO" id="GO:0042256">
    <property type="term" value="P:cytosolic ribosome assembly"/>
    <property type="evidence" value="ECO:0007669"/>
    <property type="project" value="InterPro"/>
</dbReference>
<evidence type="ECO:0000259" key="10">
    <source>
        <dbReference type="Pfam" id="PF09377"/>
    </source>
</evidence>
<evidence type="ECO:0000256" key="7">
    <source>
        <dbReference type="ARBA" id="ARBA00049708"/>
    </source>
</evidence>
<evidence type="ECO:0000313" key="11">
    <source>
        <dbReference type="EMBL" id="CAD9084604.1"/>
    </source>
</evidence>
<organism evidence="11">
    <name type="scientific">Percolomonas cosmopolitus</name>
    <dbReference type="NCBI Taxonomy" id="63605"/>
    <lineage>
        <taxon>Eukaryota</taxon>
        <taxon>Discoba</taxon>
        <taxon>Heterolobosea</taxon>
        <taxon>Tetramitia</taxon>
        <taxon>Eutetramitia</taxon>
        <taxon>Percolomonadidae</taxon>
        <taxon>Percolomonas</taxon>
    </lineage>
</organism>
<dbReference type="SUPFAM" id="SSF109728">
    <property type="entry name" value="Hypothetical protein AF0491, middle domain"/>
    <property type="match status" value="1"/>
</dbReference>
<feature type="domain" description="Ribosome maturation protein SDO1/SBDS central" evidence="10">
    <location>
        <begin position="108"/>
        <end position="169"/>
    </location>
</feature>
<evidence type="ECO:0000259" key="9">
    <source>
        <dbReference type="Pfam" id="PF01172"/>
    </source>
</evidence>
<feature type="region of interest" description="Disordered" evidence="8">
    <location>
        <begin position="255"/>
        <end position="457"/>
    </location>
</feature>
<comment type="subunit">
    <text evidence="7">Associates with the 60S ribosomal subunit.</text>
</comment>
<evidence type="ECO:0000256" key="8">
    <source>
        <dbReference type="SAM" id="MobiDB-lite"/>
    </source>
</evidence>
<name>A0A7S1KTJ5_9EUKA</name>
<evidence type="ECO:0008006" key="12">
    <source>
        <dbReference type="Google" id="ProtNLM"/>
    </source>
</evidence>
<feature type="compositionally biased region" description="Basic and acidic residues" evidence="8">
    <location>
        <begin position="350"/>
        <end position="359"/>
    </location>
</feature>
<dbReference type="InterPro" id="IPR002140">
    <property type="entry name" value="Sdo1/SBDS"/>
</dbReference>
<comment type="subcellular location">
    <subcellularLocation>
        <location evidence="2">Cytoplasm</location>
    </subcellularLocation>
    <subcellularLocation>
        <location evidence="1">Nucleus</location>
    </subcellularLocation>
</comment>
<evidence type="ECO:0000256" key="6">
    <source>
        <dbReference type="ARBA" id="ARBA00023242"/>
    </source>
</evidence>
<keyword evidence="5" id="KW-0690">Ribosome biogenesis</keyword>
<keyword evidence="6" id="KW-0539">Nucleus</keyword>
<feature type="compositionally biased region" description="Acidic residues" evidence="8">
    <location>
        <begin position="411"/>
        <end position="423"/>
    </location>
</feature>
<dbReference type="PANTHER" id="PTHR10927">
    <property type="entry name" value="RIBOSOME MATURATION PROTEIN SBDS"/>
    <property type="match status" value="1"/>
</dbReference>
<keyword evidence="4" id="KW-0963">Cytoplasm</keyword>
<dbReference type="InterPro" id="IPR037188">
    <property type="entry name" value="Sdo1/SBDS_central_sf"/>
</dbReference>
<dbReference type="InterPro" id="IPR039100">
    <property type="entry name" value="Sdo1/SBDS-like"/>
</dbReference>
<reference evidence="11" key="1">
    <citation type="submission" date="2021-01" db="EMBL/GenBank/DDBJ databases">
        <authorList>
            <person name="Corre E."/>
            <person name="Pelletier E."/>
            <person name="Niang G."/>
            <person name="Scheremetjew M."/>
            <person name="Finn R."/>
            <person name="Kale V."/>
            <person name="Holt S."/>
            <person name="Cochrane G."/>
            <person name="Meng A."/>
            <person name="Brown T."/>
            <person name="Cohen L."/>
        </authorList>
    </citation>
    <scope>NUCLEOTIDE SEQUENCE</scope>
    <source>
        <strain evidence="11">WS</strain>
    </source>
</reference>
<dbReference type="NCBIfam" id="TIGR00291">
    <property type="entry name" value="RNA_SBDS"/>
    <property type="match status" value="1"/>
</dbReference>
<dbReference type="Pfam" id="PF09377">
    <property type="entry name" value="SBDS_domain_II"/>
    <property type="match status" value="1"/>
</dbReference>
<evidence type="ECO:0000256" key="5">
    <source>
        <dbReference type="ARBA" id="ARBA00022517"/>
    </source>
</evidence>
<dbReference type="GO" id="GO:0005634">
    <property type="term" value="C:nucleus"/>
    <property type="evidence" value="ECO:0007669"/>
    <property type="project" value="UniProtKB-SubCell"/>
</dbReference>
<sequence>MRIDTPVNQQRHTNIAVVRSKTKPKFELACYKNKVIDYRNGIEKDLSKVLQTDEIFTKVGEGAVAKTRDLKNVFGTTDKTKIAIEILKHGELQISEKERKLMYETMFRDILNFVVNQCLNPDTKRPYTAGVIEREMKNIHFAVKPNKSTKVQALKLIKKLERKIPIVRARMRLKVVINSKAGTKLKKWFSSLDEDEYLFEKETYNPEDKTILFHVLIDPGLFRQVDEWVVNQASGITEVIDPCVQELGEKSIEEYDTTSSANKKNKLDSTISKDQTSDDEDEGDSHHTEDEESLPKRHDKKSTKQDSDDEQSEISTAQSKKLAKRAARKAKKSKKRHQNESHDEDDNDDESHSRATHDSDQEEDEEIETGTMKPKKRSNKQSTAGGKRASKKDKRREAQKAEKEIPNDPIPETDDLFNEEESELLNTTRELNKNEKRKLRKLKKKKKQATVESLEEK</sequence>
<dbReference type="InterPro" id="IPR018978">
    <property type="entry name" value="SDO1/SBDS_central"/>
</dbReference>
<dbReference type="InterPro" id="IPR036786">
    <property type="entry name" value="Ribosome_mat_SBDS_N_sf"/>
</dbReference>
<feature type="compositionally biased region" description="Basic residues" evidence="8">
    <location>
        <begin position="321"/>
        <end position="337"/>
    </location>
</feature>
<feature type="compositionally biased region" description="Basic and acidic residues" evidence="8">
    <location>
        <begin position="284"/>
        <end position="306"/>
    </location>
</feature>
<dbReference type="GO" id="GO:0005737">
    <property type="term" value="C:cytoplasm"/>
    <property type="evidence" value="ECO:0007669"/>
    <property type="project" value="UniProtKB-SubCell"/>
</dbReference>
<dbReference type="Pfam" id="PF01172">
    <property type="entry name" value="SBDS_N"/>
    <property type="match status" value="1"/>
</dbReference>
<dbReference type="EMBL" id="HBGD01009548">
    <property type="protein sequence ID" value="CAD9084604.1"/>
    <property type="molecule type" value="Transcribed_RNA"/>
</dbReference>
<feature type="domain" description="Ribosome maturation protein SDO1/SBDS N-terminal" evidence="9">
    <location>
        <begin position="15"/>
        <end position="100"/>
    </location>
</feature>
<dbReference type="AlphaFoldDB" id="A0A7S1KTJ5"/>